<evidence type="ECO:0000313" key="2">
    <source>
        <dbReference type="Proteomes" id="UP000799539"/>
    </source>
</evidence>
<name>A0A6A6FRN9_9PEZI</name>
<dbReference type="AlphaFoldDB" id="A0A6A6FRN9"/>
<keyword evidence="2" id="KW-1185">Reference proteome</keyword>
<proteinExistence type="predicted"/>
<protein>
    <submittedName>
        <fullName evidence="1">Uncharacterized protein</fullName>
    </submittedName>
</protein>
<reference evidence="1" key="1">
    <citation type="journal article" date="2020" name="Stud. Mycol.">
        <title>101 Dothideomycetes genomes: a test case for predicting lifestyles and emergence of pathogens.</title>
        <authorList>
            <person name="Haridas S."/>
            <person name="Albert R."/>
            <person name="Binder M."/>
            <person name="Bloem J."/>
            <person name="Labutti K."/>
            <person name="Salamov A."/>
            <person name="Andreopoulos B."/>
            <person name="Baker S."/>
            <person name="Barry K."/>
            <person name="Bills G."/>
            <person name="Bluhm B."/>
            <person name="Cannon C."/>
            <person name="Castanera R."/>
            <person name="Culley D."/>
            <person name="Daum C."/>
            <person name="Ezra D."/>
            <person name="Gonzalez J."/>
            <person name="Henrissat B."/>
            <person name="Kuo A."/>
            <person name="Liang C."/>
            <person name="Lipzen A."/>
            <person name="Lutzoni F."/>
            <person name="Magnuson J."/>
            <person name="Mondo S."/>
            <person name="Nolan M."/>
            <person name="Ohm R."/>
            <person name="Pangilinan J."/>
            <person name="Park H.-J."/>
            <person name="Ramirez L."/>
            <person name="Alfaro M."/>
            <person name="Sun H."/>
            <person name="Tritt A."/>
            <person name="Yoshinaga Y."/>
            <person name="Zwiers L.-H."/>
            <person name="Turgeon B."/>
            <person name="Goodwin S."/>
            <person name="Spatafora J."/>
            <person name="Crous P."/>
            <person name="Grigoriev I."/>
        </authorList>
    </citation>
    <scope>NUCLEOTIDE SEQUENCE</scope>
    <source>
        <strain evidence="1">SCOH1-5</strain>
    </source>
</reference>
<organism evidence="1 2">
    <name type="scientific">Cercospora zeae-maydis SCOH1-5</name>
    <dbReference type="NCBI Taxonomy" id="717836"/>
    <lineage>
        <taxon>Eukaryota</taxon>
        <taxon>Fungi</taxon>
        <taxon>Dikarya</taxon>
        <taxon>Ascomycota</taxon>
        <taxon>Pezizomycotina</taxon>
        <taxon>Dothideomycetes</taxon>
        <taxon>Dothideomycetidae</taxon>
        <taxon>Mycosphaerellales</taxon>
        <taxon>Mycosphaerellaceae</taxon>
        <taxon>Cercospora</taxon>
    </lineage>
</organism>
<accession>A0A6A6FRN9</accession>
<sequence>MTGVLALQVIAHSHSSSVVVLILFCQRKTWHIKELKAELLELKKLIQVGNRGKPTYAAAAAIGNTGQAHSGNLLKRDSVRRGLGVDTGLPRLRRPQAGGALELISCIRP</sequence>
<dbReference type="EMBL" id="ML992665">
    <property type="protein sequence ID" value="KAF2216113.1"/>
    <property type="molecule type" value="Genomic_DNA"/>
</dbReference>
<dbReference type="Proteomes" id="UP000799539">
    <property type="component" value="Unassembled WGS sequence"/>
</dbReference>
<evidence type="ECO:0000313" key="1">
    <source>
        <dbReference type="EMBL" id="KAF2216113.1"/>
    </source>
</evidence>
<gene>
    <name evidence="1" type="ORF">CERZMDRAFT_94492</name>
</gene>